<evidence type="ECO:0000313" key="3">
    <source>
        <dbReference type="Proteomes" id="UP000664417"/>
    </source>
</evidence>
<comment type="caution">
    <text evidence="2">The sequence shown here is derived from an EMBL/GenBank/DDBJ whole genome shotgun (WGS) entry which is preliminary data.</text>
</comment>
<feature type="binding site" evidence="1">
    <location>
        <position position="261"/>
    </location>
    <ligand>
        <name>Mg(2+)</name>
        <dbReference type="ChEBI" id="CHEBI:18420"/>
        <label>1</label>
    </ligand>
</feature>
<dbReference type="InterPro" id="IPR005502">
    <property type="entry name" value="Ribosyl_crysJ1"/>
</dbReference>
<organism evidence="2 3">
    <name type="scientific">Acanthopleuribacter pedis</name>
    <dbReference type="NCBI Taxonomy" id="442870"/>
    <lineage>
        <taxon>Bacteria</taxon>
        <taxon>Pseudomonadati</taxon>
        <taxon>Acidobacteriota</taxon>
        <taxon>Holophagae</taxon>
        <taxon>Acanthopleuribacterales</taxon>
        <taxon>Acanthopleuribacteraceae</taxon>
        <taxon>Acanthopleuribacter</taxon>
    </lineage>
</organism>
<dbReference type="Gene3D" id="1.10.4080.10">
    <property type="entry name" value="ADP-ribosylation/Crystallin J1"/>
    <property type="match status" value="1"/>
</dbReference>
<evidence type="ECO:0000313" key="2">
    <source>
        <dbReference type="EMBL" id="MBO1316977.1"/>
    </source>
</evidence>
<dbReference type="Pfam" id="PF03747">
    <property type="entry name" value="ADP_ribosyl_GH"/>
    <property type="match status" value="1"/>
</dbReference>
<dbReference type="RefSeq" id="WP_207856213.1">
    <property type="nucleotide sequence ID" value="NZ_JAFREP010000001.1"/>
</dbReference>
<dbReference type="PANTHER" id="PTHR16222">
    <property type="entry name" value="ADP-RIBOSYLGLYCOHYDROLASE"/>
    <property type="match status" value="1"/>
</dbReference>
<protein>
    <submittedName>
        <fullName evidence="2">ADP-ribosylglycohydrolase family protein</fullName>
    </submittedName>
</protein>
<feature type="binding site" evidence="1">
    <location>
        <position position="53"/>
    </location>
    <ligand>
        <name>Mg(2+)</name>
        <dbReference type="ChEBI" id="CHEBI:18420"/>
        <label>1</label>
    </ligand>
</feature>
<evidence type="ECO:0000256" key="1">
    <source>
        <dbReference type="PIRSR" id="PIRSR605502-1"/>
    </source>
</evidence>
<dbReference type="SUPFAM" id="SSF101478">
    <property type="entry name" value="ADP-ribosylglycohydrolase"/>
    <property type="match status" value="1"/>
</dbReference>
<proteinExistence type="predicted"/>
<dbReference type="GO" id="GO:0046872">
    <property type="term" value="F:metal ion binding"/>
    <property type="evidence" value="ECO:0007669"/>
    <property type="project" value="UniProtKB-KW"/>
</dbReference>
<dbReference type="InterPro" id="IPR050792">
    <property type="entry name" value="ADP-ribosylglycohydrolase"/>
</dbReference>
<dbReference type="EMBL" id="JAFREP010000001">
    <property type="protein sequence ID" value="MBO1316977.1"/>
    <property type="molecule type" value="Genomic_DNA"/>
</dbReference>
<accession>A0A8J7Q299</accession>
<feature type="binding site" evidence="1">
    <location>
        <position position="52"/>
    </location>
    <ligand>
        <name>Mg(2+)</name>
        <dbReference type="ChEBI" id="CHEBI:18420"/>
        <label>1</label>
    </ligand>
</feature>
<comment type="cofactor">
    <cofactor evidence="1">
        <name>Mg(2+)</name>
        <dbReference type="ChEBI" id="CHEBI:18420"/>
    </cofactor>
    <text evidence="1">Binds 2 magnesium ions per subunit.</text>
</comment>
<keyword evidence="3" id="KW-1185">Reference proteome</keyword>
<keyword evidence="1" id="KW-0460">Magnesium</keyword>
<name>A0A8J7Q299_9BACT</name>
<gene>
    <name evidence="2" type="ORF">J3U88_00795</name>
</gene>
<dbReference type="Proteomes" id="UP000664417">
    <property type="component" value="Unassembled WGS sequence"/>
</dbReference>
<feature type="binding site" evidence="1">
    <location>
        <position position="51"/>
    </location>
    <ligand>
        <name>Mg(2+)</name>
        <dbReference type="ChEBI" id="CHEBI:18420"/>
        <label>1</label>
    </ligand>
</feature>
<feature type="binding site" evidence="1">
    <location>
        <position position="259"/>
    </location>
    <ligand>
        <name>Mg(2+)</name>
        <dbReference type="ChEBI" id="CHEBI:18420"/>
        <label>1</label>
    </ligand>
</feature>
<reference evidence="2" key="1">
    <citation type="submission" date="2021-03" db="EMBL/GenBank/DDBJ databases">
        <authorList>
            <person name="Wang G."/>
        </authorList>
    </citation>
    <scope>NUCLEOTIDE SEQUENCE</scope>
    <source>
        <strain evidence="2">KCTC 12899</strain>
    </source>
</reference>
<feature type="binding site" evidence="1">
    <location>
        <position position="262"/>
    </location>
    <ligand>
        <name>Mg(2+)</name>
        <dbReference type="ChEBI" id="CHEBI:18420"/>
        <label>1</label>
    </ligand>
</feature>
<sequence>MEKARFLGALVGLACGDALGTTVEFKSPGSFIPVRDMVGGGVFQLKAGAWTDDTSMALCLAESLIQRRALDPVDQLTRYLRWYRDGYLSSTGVCFDIGNTVRAALHRFERTGNAFSGSTNANTAGNGSLMRLAPVPMFFCNAPREALPAAADSSRTTHGAREAVDACRYLCGLLIGALRGEDRETLLAPMYEPEPGIWHEEPLAPKIEAVARGSYKLKAPPDIRGAGYVVASLEAALWAFYHGDSFESGCLAAANLGEDADTTAAIYGQLAGAFYGHTQIPSSWRAKLVMGETIEQYAEALFSLAQKRAA</sequence>
<dbReference type="PANTHER" id="PTHR16222:SF12">
    <property type="entry name" value="ADP-RIBOSYLGLYCOHYDROLASE-RELATED"/>
    <property type="match status" value="1"/>
</dbReference>
<keyword evidence="1" id="KW-0479">Metal-binding</keyword>
<dbReference type="InterPro" id="IPR036705">
    <property type="entry name" value="Ribosyl_crysJ1_sf"/>
</dbReference>
<dbReference type="AlphaFoldDB" id="A0A8J7Q299"/>